<evidence type="ECO:0000259" key="6">
    <source>
        <dbReference type="Pfam" id="PF17908"/>
    </source>
</evidence>
<proteinExistence type="predicted"/>
<dbReference type="PROSITE" id="PS50082">
    <property type="entry name" value="WD_REPEATS_2"/>
    <property type="match status" value="8"/>
</dbReference>
<dbReference type="FunFam" id="2.130.10.10:FF:000196">
    <property type="entry name" value="Apoptotic protease-activating factor 1"/>
    <property type="match status" value="1"/>
</dbReference>
<reference evidence="8" key="2">
    <citation type="submission" date="2025-08" db="UniProtKB">
        <authorList>
            <consortium name="Ensembl"/>
        </authorList>
    </citation>
    <scope>IDENTIFICATION</scope>
</reference>
<feature type="domain" description="Apoptotic protease-activating factor 1 winged-helix" evidence="7">
    <location>
        <begin position="324"/>
        <end position="391"/>
    </location>
</feature>
<dbReference type="GO" id="GO:0005829">
    <property type="term" value="C:cytosol"/>
    <property type="evidence" value="ECO:0007669"/>
    <property type="project" value="UniProtKB-ARBA"/>
</dbReference>
<feature type="repeat" description="WD" evidence="4">
    <location>
        <begin position="555"/>
        <end position="596"/>
    </location>
</feature>
<evidence type="ECO:0000256" key="2">
    <source>
        <dbReference type="ARBA" id="ARBA00022703"/>
    </source>
</evidence>
<dbReference type="Gene3D" id="1.10.8.430">
    <property type="entry name" value="Helical domain of apoptotic protease-activating factors"/>
    <property type="match status" value="1"/>
</dbReference>
<evidence type="ECO:0000256" key="3">
    <source>
        <dbReference type="ARBA" id="ARBA00022737"/>
    </source>
</evidence>
<dbReference type="SUPFAM" id="SSF52540">
    <property type="entry name" value="P-loop containing nucleoside triphosphate hydrolases"/>
    <property type="match status" value="1"/>
</dbReference>
<evidence type="ECO:0000313" key="8">
    <source>
        <dbReference type="Ensembl" id="ENSAPLP00020021511.1"/>
    </source>
</evidence>
<dbReference type="GO" id="GO:0043531">
    <property type="term" value="F:ADP binding"/>
    <property type="evidence" value="ECO:0007669"/>
    <property type="project" value="InterPro"/>
</dbReference>
<dbReference type="Gene3D" id="1.10.10.10">
    <property type="entry name" value="Winged helix-like DNA-binding domain superfamily/Winged helix DNA-binding domain"/>
    <property type="match status" value="1"/>
</dbReference>
<keyword evidence="3" id="KW-0677">Repeat</keyword>
<dbReference type="AlphaFoldDB" id="A0A8B9TIX6"/>
<feature type="repeat" description="WD" evidence="4">
    <location>
        <begin position="639"/>
        <end position="680"/>
    </location>
</feature>
<dbReference type="SUPFAM" id="SSF50978">
    <property type="entry name" value="WD40 repeat-like"/>
    <property type="match status" value="2"/>
</dbReference>
<dbReference type="InterPro" id="IPR041452">
    <property type="entry name" value="APAF1_C"/>
</dbReference>
<dbReference type="Pfam" id="PF00400">
    <property type="entry name" value="WD40"/>
    <property type="match status" value="9"/>
</dbReference>
<dbReference type="SMART" id="SM00320">
    <property type="entry name" value="WD40"/>
    <property type="match status" value="13"/>
</dbReference>
<dbReference type="PANTHER" id="PTHR22845:SF5">
    <property type="entry name" value="APOPTOTIC PROTEASE-ACTIVATING FACTOR 1"/>
    <property type="match status" value="1"/>
</dbReference>
<dbReference type="FunFam" id="1.10.8.430:FF:000001">
    <property type="entry name" value="Apoptotic protease-activating factor 1"/>
    <property type="match status" value="1"/>
</dbReference>
<dbReference type="InterPro" id="IPR019775">
    <property type="entry name" value="WD40_repeat_CS"/>
</dbReference>
<feature type="repeat" description="WD" evidence="4">
    <location>
        <begin position="597"/>
        <end position="638"/>
    </location>
</feature>
<protein>
    <submittedName>
        <fullName evidence="8">Apoptotic peptidase activating factor 1</fullName>
    </submittedName>
</protein>
<dbReference type="Gene3D" id="2.130.10.10">
    <property type="entry name" value="YVTN repeat-like/Quinoprotein amine dehydrogenase"/>
    <property type="match status" value="3"/>
</dbReference>
<dbReference type="PANTHER" id="PTHR22845">
    <property type="entry name" value="APOPTOTIC PROTEASE-ACTIVATING FACTOR 1"/>
    <property type="match status" value="1"/>
</dbReference>
<dbReference type="Ensembl" id="ENSAPLT00020023205.1">
    <property type="protein sequence ID" value="ENSAPLP00020021511.1"/>
    <property type="gene ID" value="ENSAPLG00020015040.1"/>
</dbReference>
<dbReference type="InterPro" id="IPR020472">
    <property type="entry name" value="WD40_PAC1"/>
</dbReference>
<feature type="repeat" description="WD" evidence="4">
    <location>
        <begin position="942"/>
        <end position="982"/>
    </location>
</feature>
<feature type="domain" description="APAF-1 helical" evidence="6">
    <location>
        <begin position="399"/>
        <end position="531"/>
    </location>
</feature>
<evidence type="ECO:0000256" key="1">
    <source>
        <dbReference type="ARBA" id="ARBA00022574"/>
    </source>
</evidence>
<feature type="repeat" description="WD" evidence="4">
    <location>
        <begin position="1025"/>
        <end position="1066"/>
    </location>
</feature>
<evidence type="ECO:0000313" key="9">
    <source>
        <dbReference type="Proteomes" id="UP000694400"/>
    </source>
</evidence>
<evidence type="ECO:0000259" key="5">
    <source>
        <dbReference type="Pfam" id="PF00931"/>
    </source>
</evidence>
<dbReference type="InterPro" id="IPR036322">
    <property type="entry name" value="WD40_repeat_dom_sf"/>
</dbReference>
<dbReference type="InterPro" id="IPR048975">
    <property type="entry name" value="WHD_APAF1"/>
</dbReference>
<accession>A0A8B9TIX6</accession>
<name>A0A8B9TIX6_ANAPL</name>
<dbReference type="Proteomes" id="UP000694400">
    <property type="component" value="Chromosome 1"/>
</dbReference>
<feature type="repeat" description="WD" evidence="4">
    <location>
        <begin position="983"/>
        <end position="1024"/>
    </location>
</feature>
<dbReference type="Pfam" id="PF00931">
    <property type="entry name" value="NB-ARC"/>
    <property type="match status" value="1"/>
</dbReference>
<dbReference type="FunFam" id="1.25.40.370:FF:000001">
    <property type="entry name" value="Apoptotic protease-activating factor 1"/>
    <property type="match status" value="1"/>
</dbReference>
<evidence type="ECO:0000259" key="7">
    <source>
        <dbReference type="Pfam" id="PF21296"/>
    </source>
</evidence>
<dbReference type="PROSITE" id="PS50294">
    <property type="entry name" value="WD_REPEATS_REGION"/>
    <property type="match status" value="5"/>
</dbReference>
<feature type="repeat" description="WD" evidence="4">
    <location>
        <begin position="901"/>
        <end position="933"/>
    </location>
</feature>
<dbReference type="InterPro" id="IPR001680">
    <property type="entry name" value="WD40_rpt"/>
</dbReference>
<feature type="domain" description="NB-ARC" evidence="5">
    <location>
        <begin position="78"/>
        <end position="248"/>
    </location>
</feature>
<dbReference type="GO" id="GO:0006915">
    <property type="term" value="P:apoptotic process"/>
    <property type="evidence" value="ECO:0007669"/>
    <property type="project" value="UniProtKB-KW"/>
</dbReference>
<dbReference type="FunFam" id="1.10.10.10:FF:000204">
    <property type="entry name" value="Apoptotic protease-activating factor 1"/>
    <property type="match status" value="1"/>
</dbReference>
<dbReference type="InterPro" id="IPR002182">
    <property type="entry name" value="NB-ARC"/>
</dbReference>
<dbReference type="Gene3D" id="3.40.50.300">
    <property type="entry name" value="P-loop containing nucleotide triphosphate hydrolases"/>
    <property type="match status" value="1"/>
</dbReference>
<dbReference type="Pfam" id="PF21296">
    <property type="entry name" value="WHD_APAF1"/>
    <property type="match status" value="1"/>
</dbReference>
<dbReference type="PROSITE" id="PS00678">
    <property type="entry name" value="WD_REPEATS_1"/>
    <property type="match status" value="2"/>
</dbReference>
<dbReference type="InterPro" id="IPR027417">
    <property type="entry name" value="P-loop_NTPase"/>
</dbReference>
<organism evidence="8 9">
    <name type="scientific">Anas platyrhynchos</name>
    <name type="common">Mallard</name>
    <name type="synonym">Anas boschas</name>
    <dbReference type="NCBI Taxonomy" id="8839"/>
    <lineage>
        <taxon>Eukaryota</taxon>
        <taxon>Metazoa</taxon>
        <taxon>Chordata</taxon>
        <taxon>Craniata</taxon>
        <taxon>Vertebrata</taxon>
        <taxon>Euteleostomi</taxon>
        <taxon>Archelosauria</taxon>
        <taxon>Archosauria</taxon>
        <taxon>Dinosauria</taxon>
        <taxon>Saurischia</taxon>
        <taxon>Theropoda</taxon>
        <taxon>Coelurosauria</taxon>
        <taxon>Aves</taxon>
        <taxon>Neognathae</taxon>
        <taxon>Galloanserae</taxon>
        <taxon>Anseriformes</taxon>
        <taxon>Anatidae</taxon>
        <taxon>Anatinae</taxon>
        <taxon>Anas</taxon>
    </lineage>
</organism>
<dbReference type="InterPro" id="IPR036388">
    <property type="entry name" value="WH-like_DNA-bd_sf"/>
</dbReference>
<sequence>MLINIILTKDNNSYRSFYNALLHEGYRDLAALLQDGIPVFSSGNGKSSVDGMTSYVKTVLCEGGVPQRPVVFVTRPELVDAIKQKLRSLGSDPGWVTVYGMAGCGKTVLTAEALRDHQLLEDYFPGGVHWISVGKQDKAGLLIKLQNLCSRLEHDSTLSQRPPLNIEEAKDRLRLLMLRKYPRSLLVLDDIWDSWVLKAFDNQCQVLITSRDRSVTDAVSGNKYEIHVESGLAHEKGLEVLSLFVNMKIPELPEQANCIIRECKGSPLVISLIGALLRDFPSRWEYYLKQLQNKQFKRIRKSSSYDYEALDEAMSISVEQLDNDFKDYYKDLSILPKDVKVPTKVLCILWDMETEEVEDILQEFVNKSLLFCDRNGKSFHYYLHDLQLDFLTEKNRNQLQELHKNIVNQYKKHYKLNMPIPSQEDCMYWYNFLAYHMAGANMQKELRELMFSLDWIKAKTELVGPAHLIHEYVEYSSVLDQKDSIVRENFQEFLSLNGHLLGRQPFPDIIQLGLCQPDTSEVYQQAKLRAQSETGAFYLEWINKKSLKNLSRLVVRPHKDAVYHACFSQDRQRIASCGADKTLQVFKTESGEMLLEITAHEDEILCCAFSADDKYVATCSADKKVKLWDLKGKYCRNTMFGHVNSVNHCRFSPNDEYVASCSTDGTVKLWEARSANELKTIEIKDFFQNADEQDDVEVLVKCCSWSRNSDMILAVAKNKLLLFDVKTSDLLTQVIVSHHSTIQYCDFCAGDELVAVALSHCSVELWNIKSLSKVADCRGHMSWVHCVTFSPDGSLFLTSSDDQTIRIWETNKVCKSSDAELKSELDAVFHNGEVMILAIYNQKHIQLINGNTDNIIMQTEPQESLICCCCLSEDLKFAAVGQENGTVKVLQLLDGKVLKCREAYKTSVQHCRFTSDCQTLISSAHDAVIQVWNWQLNECVFLRGHKEAIKDFRLLENSKLLSWSFDGTVKVWNIITGKTEKDFACHGGAVLSCAVSPDGSKFASTSADKTAKIWSFESSCVLHELKGHEACVRCCTFSPNNKLLATGDDKGDIRIWDILTGGLLHFCSLVTVDEGEPTHGGWVTDLSFSSDSKMLVSSGGYLKWWNVTTGESLQTFYTNGTNLKSIHVSPDFKVYVTVDNLGILYVLQKL</sequence>
<reference evidence="8" key="1">
    <citation type="submission" date="2019-08" db="EMBL/GenBank/DDBJ databases">
        <title>Three high-quality genomes provides insights into domestication of ducks.</title>
        <authorList>
            <person name="Hou Z.C."/>
            <person name="Zhu F."/>
            <person name="Yin Z.T."/>
            <person name="Zhang F."/>
        </authorList>
    </citation>
    <scope>NUCLEOTIDE SEQUENCE [LARGE SCALE GENOMIC DNA]</scope>
</reference>
<dbReference type="FunFam" id="3.40.50.300:FF:000502">
    <property type="entry name" value="Apoptotic protease-activating factor 1"/>
    <property type="match status" value="1"/>
</dbReference>
<keyword evidence="2" id="KW-0053">Apoptosis</keyword>
<dbReference type="InterPro" id="IPR042197">
    <property type="entry name" value="Apaf_helical"/>
</dbReference>
<dbReference type="PRINTS" id="PR00364">
    <property type="entry name" value="DISEASERSIST"/>
</dbReference>
<dbReference type="PRINTS" id="PR00320">
    <property type="entry name" value="GPROTEINBRPT"/>
</dbReference>
<dbReference type="Gene3D" id="1.25.40.370">
    <property type="match status" value="1"/>
</dbReference>
<dbReference type="CDD" id="cd00200">
    <property type="entry name" value="WD40"/>
    <property type="match status" value="2"/>
</dbReference>
<keyword evidence="1 4" id="KW-0853">WD repeat</keyword>
<dbReference type="InterPro" id="IPR015943">
    <property type="entry name" value="WD40/YVTN_repeat-like_dom_sf"/>
</dbReference>
<dbReference type="Pfam" id="PF17908">
    <property type="entry name" value="APAF1_C"/>
    <property type="match status" value="1"/>
</dbReference>
<evidence type="ECO:0000256" key="4">
    <source>
        <dbReference type="PROSITE-ProRule" id="PRU00221"/>
    </source>
</evidence>
<feature type="repeat" description="WD" evidence="4">
    <location>
        <begin position="777"/>
        <end position="809"/>
    </location>
</feature>
<reference evidence="8" key="3">
    <citation type="submission" date="2025-09" db="UniProtKB">
        <authorList>
            <consortium name="Ensembl"/>
        </authorList>
    </citation>
    <scope>IDENTIFICATION</scope>
</reference>